<comment type="caution">
    <text evidence="2">The sequence shown here is derived from an EMBL/GenBank/DDBJ whole genome shotgun (WGS) entry which is preliminary data.</text>
</comment>
<dbReference type="InterPro" id="IPR009248">
    <property type="entry name" value="SbmA_BacA"/>
</dbReference>
<feature type="transmembrane region" description="Helical" evidence="1">
    <location>
        <begin position="12"/>
        <end position="28"/>
    </location>
</feature>
<keyword evidence="3" id="KW-1185">Reference proteome</keyword>
<dbReference type="GO" id="GO:0016020">
    <property type="term" value="C:membrane"/>
    <property type="evidence" value="ECO:0007669"/>
    <property type="project" value="InterPro"/>
</dbReference>
<keyword evidence="1" id="KW-0472">Membrane</keyword>
<proteinExistence type="predicted"/>
<sequence>MIGPFFLNKKYFLRCYPPLIVITALLWYETDIGIKLLKVLGEIQQMVSDCEYGSRKYKLDDFINFAISKLLPSFFIITGMRCFSSYLVNVFVFYWRQALTEYYIKSWNYICEVEGASQRIQEDTAKWARELRLCSFEILNALLTFFKIIPELVAMSSSIPEILIIGKVKNGIIYPPFIILAFELLIIAASSYKLPYLHFENQKLEARYRKVLALNEDEEGAVEREELSKVYGELTRNYYRTFKFTFPFLYLSVMTNDFGYFSGPIFLWPSFFHESMTVEDYSTVSRFLGRMFRIFLIIQARWRGFTELISVYRRLSDFEERINIAKKDGVQLTEIDLD</sequence>
<accession>A0AAV9XWW7</accession>
<protein>
    <submittedName>
        <fullName evidence="2">Transport protein</fullName>
    </submittedName>
</protein>
<keyword evidence="1" id="KW-0812">Transmembrane</keyword>
<evidence type="ECO:0000313" key="2">
    <source>
        <dbReference type="EMBL" id="KAK6588685.1"/>
    </source>
</evidence>
<evidence type="ECO:0000256" key="1">
    <source>
        <dbReference type="SAM" id="Phobius"/>
    </source>
</evidence>
<dbReference type="GO" id="GO:0015833">
    <property type="term" value="P:peptide transport"/>
    <property type="evidence" value="ECO:0007669"/>
    <property type="project" value="InterPro"/>
</dbReference>
<organism evidence="2 3">
    <name type="scientific">Cryptosporidium xiaoi</name>
    <dbReference type="NCBI Taxonomy" id="659607"/>
    <lineage>
        <taxon>Eukaryota</taxon>
        <taxon>Sar</taxon>
        <taxon>Alveolata</taxon>
        <taxon>Apicomplexa</taxon>
        <taxon>Conoidasida</taxon>
        <taxon>Coccidia</taxon>
        <taxon>Eucoccidiorida</taxon>
        <taxon>Eimeriorina</taxon>
        <taxon>Cryptosporidiidae</taxon>
        <taxon>Cryptosporidium</taxon>
    </lineage>
</organism>
<name>A0AAV9XWW7_9CRYT</name>
<evidence type="ECO:0000313" key="3">
    <source>
        <dbReference type="Proteomes" id="UP001311799"/>
    </source>
</evidence>
<dbReference type="Pfam" id="PF05992">
    <property type="entry name" value="SbmA_BacA"/>
    <property type="match status" value="1"/>
</dbReference>
<reference evidence="2 3" key="1">
    <citation type="submission" date="2023-10" db="EMBL/GenBank/DDBJ databases">
        <title>Comparative genomics analysis reveals potential genetic determinants of host preference in Cryptosporidium xiaoi.</title>
        <authorList>
            <person name="Xiao L."/>
            <person name="Li J."/>
        </authorList>
    </citation>
    <scope>NUCLEOTIDE SEQUENCE [LARGE SCALE GENOMIC DNA]</scope>
    <source>
        <strain evidence="2 3">52996</strain>
    </source>
</reference>
<feature type="transmembrane region" description="Helical" evidence="1">
    <location>
        <begin position="172"/>
        <end position="192"/>
    </location>
</feature>
<keyword evidence="1" id="KW-1133">Transmembrane helix</keyword>
<feature type="transmembrane region" description="Helical" evidence="1">
    <location>
        <begin position="74"/>
        <end position="95"/>
    </location>
</feature>
<gene>
    <name evidence="2" type="ORF">RS030_3379</name>
</gene>
<dbReference type="EMBL" id="JAWDEY010000031">
    <property type="protein sequence ID" value="KAK6588685.1"/>
    <property type="molecule type" value="Genomic_DNA"/>
</dbReference>
<dbReference type="Proteomes" id="UP001311799">
    <property type="component" value="Unassembled WGS sequence"/>
</dbReference>
<dbReference type="AlphaFoldDB" id="A0AAV9XWW7"/>
<dbReference type="GO" id="GO:1904680">
    <property type="term" value="F:peptide transmembrane transporter activity"/>
    <property type="evidence" value="ECO:0007669"/>
    <property type="project" value="InterPro"/>
</dbReference>